<dbReference type="InterPro" id="IPR037126">
    <property type="entry name" value="PdaC/RsiV-like_sf"/>
</dbReference>
<feature type="domain" description="DUF3298" evidence="1">
    <location>
        <begin position="283"/>
        <end position="330"/>
    </location>
</feature>
<evidence type="ECO:0000313" key="2">
    <source>
        <dbReference type="EMBL" id="PPS22812.1"/>
    </source>
</evidence>
<dbReference type="RefSeq" id="WP_013113399.1">
    <property type="nucleotide sequence ID" value="NZ_JAWLPZ010000001.1"/>
</dbReference>
<dbReference type="Gene3D" id="3.90.640.20">
    <property type="entry name" value="Heat-shock cognate protein, ATPase"/>
    <property type="match status" value="1"/>
</dbReference>
<evidence type="ECO:0000259" key="1">
    <source>
        <dbReference type="Pfam" id="PF11738"/>
    </source>
</evidence>
<proteinExistence type="predicted"/>
<protein>
    <submittedName>
        <fullName evidence="2">Dynein heavy chain</fullName>
    </submittedName>
</protein>
<comment type="caution">
    <text evidence="2">The sequence shown here is derived from an EMBL/GenBank/DDBJ whole genome shotgun (WGS) entry which is preliminary data.</text>
</comment>
<accession>A0ABX5B872</accession>
<dbReference type="Gene3D" id="3.30.565.40">
    <property type="entry name" value="Fervidobacterium nodosum Rt17-B1 like"/>
    <property type="match status" value="1"/>
</dbReference>
<dbReference type="InterPro" id="IPR021729">
    <property type="entry name" value="DUF3298"/>
</dbReference>
<dbReference type="Pfam" id="PF11738">
    <property type="entry name" value="DUF3298"/>
    <property type="match status" value="1"/>
</dbReference>
<dbReference type="Proteomes" id="UP000238924">
    <property type="component" value="Unassembled WGS sequence"/>
</dbReference>
<keyword evidence="3" id="KW-1185">Reference proteome</keyword>
<reference evidence="2 3" key="1">
    <citation type="submission" date="2014-04" db="EMBL/GenBank/DDBJ databases">
        <title>Whole genome sequence of 'Brachyspira hampsonii' D13-03603F2.</title>
        <authorList>
            <person name="Patterson A.H."/>
            <person name="Chaban B."/>
            <person name="Fernando C."/>
            <person name="Harding J.C."/>
            <person name="Hill J.E."/>
        </authorList>
    </citation>
    <scope>NUCLEOTIDE SEQUENCE [LARGE SCALE GENOMIC DNA]</scope>
    <source>
        <strain evidence="2 3">D13-03603F2</strain>
    </source>
</reference>
<sequence length="350" mass="40805">MKLFRIFFILVFVFYSNILFSQLPKAYVKKFYFCSGNIGNSKIYLYLYINDKAVTGKYYYDGINQFINIEGSISNNIIDINEKVNNRITGYFNGTVSEDMVFSGEWSSYDGNSKYNFEFANNKSYPINNLDIINSSLKIDYGDYIFESSKDAVIVDNDKGLNSVDKISLDVDGIRSLNSERMELLLNNEIIDDYKSWKDSSYSSSDFYMKKEINVSFLDEKIISFSVYNYSYAGGTHGIYNFIPSIYLISTGERIGLNSSELLENKNDRELINLMQSKLLRNFTERDFFDFYSIELSDVFDITPSGIKFIWPLYKISGYAQGIIEIDFTYLELKPFVKRDSKFWYLFDKQ</sequence>
<dbReference type="EMBL" id="JJMJ01000041">
    <property type="protein sequence ID" value="PPS22812.1"/>
    <property type="molecule type" value="Genomic_DNA"/>
</dbReference>
<name>A0ABX5B872_9SPIR</name>
<evidence type="ECO:0000313" key="3">
    <source>
        <dbReference type="Proteomes" id="UP000238924"/>
    </source>
</evidence>
<organism evidence="2 3">
    <name type="scientific">Brachyspira murdochii</name>
    <dbReference type="NCBI Taxonomy" id="84378"/>
    <lineage>
        <taxon>Bacteria</taxon>
        <taxon>Pseudomonadati</taxon>
        <taxon>Spirochaetota</taxon>
        <taxon>Spirochaetia</taxon>
        <taxon>Brachyspirales</taxon>
        <taxon>Brachyspiraceae</taxon>
        <taxon>Brachyspira</taxon>
    </lineage>
</organism>
<gene>
    <name evidence="2" type="ORF">DJ52_02740</name>
</gene>